<evidence type="ECO:0000256" key="1">
    <source>
        <dbReference type="SAM" id="MobiDB-lite"/>
    </source>
</evidence>
<dbReference type="InterPro" id="IPR052894">
    <property type="entry name" value="AsmA-related"/>
</dbReference>
<feature type="region of interest" description="Disordered" evidence="1">
    <location>
        <begin position="1"/>
        <end position="41"/>
    </location>
</feature>
<dbReference type="AlphaFoldDB" id="A0A377YTX3"/>
<accession>A0A377YTX3</accession>
<dbReference type="EMBL" id="UGLC01000004">
    <property type="protein sequence ID" value="STU49385.1"/>
    <property type="molecule type" value="Genomic_DNA"/>
</dbReference>
<feature type="domain" description="AsmA" evidence="2">
    <location>
        <begin position="2"/>
        <end position="96"/>
    </location>
</feature>
<evidence type="ECO:0000313" key="3">
    <source>
        <dbReference type="EMBL" id="STU49385.1"/>
    </source>
</evidence>
<name>A0A377YTX3_KLEPN</name>
<evidence type="ECO:0000313" key="4">
    <source>
        <dbReference type="Proteomes" id="UP000254799"/>
    </source>
</evidence>
<protein>
    <submittedName>
        <fullName evidence="3">AsmA family protein</fullName>
    </submittedName>
</protein>
<gene>
    <name evidence="3" type="ORF">NCTC8849_06177</name>
</gene>
<dbReference type="GO" id="GO:0090313">
    <property type="term" value="P:regulation of protein targeting to membrane"/>
    <property type="evidence" value="ECO:0007669"/>
    <property type="project" value="TreeGrafter"/>
</dbReference>
<sequence>MESKQLRLADLGPLIGVDSGKGTKKSASRQAGDRPQPAGKVLPADRFETDKWQVMDADVRFKGRRIEHGGTLPISDLSTHVILEDGDLRLQPVRFGPGQRVDCRQRTPAGR</sequence>
<organism evidence="3 4">
    <name type="scientific">Klebsiella pneumoniae</name>
    <dbReference type="NCBI Taxonomy" id="573"/>
    <lineage>
        <taxon>Bacteria</taxon>
        <taxon>Pseudomonadati</taxon>
        <taxon>Pseudomonadota</taxon>
        <taxon>Gammaproteobacteria</taxon>
        <taxon>Enterobacterales</taxon>
        <taxon>Enterobacteriaceae</taxon>
        <taxon>Klebsiella/Raoultella group</taxon>
        <taxon>Klebsiella</taxon>
        <taxon>Klebsiella pneumoniae complex</taxon>
    </lineage>
</organism>
<proteinExistence type="predicted"/>
<dbReference type="PANTHER" id="PTHR30441:SF9">
    <property type="entry name" value="ASMA FAMILY PROTEIN YHJG"/>
    <property type="match status" value="1"/>
</dbReference>
<dbReference type="PANTHER" id="PTHR30441">
    <property type="entry name" value="DUF748 DOMAIN-CONTAINING PROTEIN"/>
    <property type="match status" value="1"/>
</dbReference>
<dbReference type="Proteomes" id="UP000254799">
    <property type="component" value="Unassembled WGS sequence"/>
</dbReference>
<evidence type="ECO:0000259" key="2">
    <source>
        <dbReference type="Pfam" id="PF05170"/>
    </source>
</evidence>
<reference evidence="3 4" key="1">
    <citation type="submission" date="2018-06" db="EMBL/GenBank/DDBJ databases">
        <authorList>
            <consortium name="Pathogen Informatics"/>
            <person name="Doyle S."/>
        </authorList>
    </citation>
    <scope>NUCLEOTIDE SEQUENCE [LARGE SCALE GENOMIC DNA]</scope>
    <source>
        <strain evidence="3 4">NCTC8849</strain>
    </source>
</reference>
<dbReference type="Pfam" id="PF05170">
    <property type="entry name" value="AsmA"/>
    <property type="match status" value="1"/>
</dbReference>
<dbReference type="InterPro" id="IPR007844">
    <property type="entry name" value="AsmA"/>
</dbReference>
<dbReference type="GO" id="GO:0005886">
    <property type="term" value="C:plasma membrane"/>
    <property type="evidence" value="ECO:0007669"/>
    <property type="project" value="TreeGrafter"/>
</dbReference>